<keyword evidence="3" id="KW-1185">Reference proteome</keyword>
<proteinExistence type="predicted"/>
<evidence type="ECO:0000313" key="3">
    <source>
        <dbReference type="Proteomes" id="UP001597231"/>
    </source>
</evidence>
<dbReference type="InterPro" id="IPR039564">
    <property type="entry name" value="Peptidase_C39-like"/>
</dbReference>
<evidence type="ECO:0000313" key="2">
    <source>
        <dbReference type="EMBL" id="MFD1205193.1"/>
    </source>
</evidence>
<feature type="domain" description="Peptidase C39-like" evidence="1">
    <location>
        <begin position="11"/>
        <end position="134"/>
    </location>
</feature>
<dbReference type="Proteomes" id="UP001597231">
    <property type="component" value="Unassembled WGS sequence"/>
</dbReference>
<sequence>MKTIKGFIGKSQFDEDIEAKFRASACGPVTAFVILRHLSEAEPHLSINKLYRSLGGTKIGLSKYRMIRNLRKLLGAGWNIESCGIEDVLLEIDEGRPVAAKFDKWFTFHWLGKFTFDYHWVPIVGYEKHGNDLILLIHDNGGRNRTSQLRKVSYEQNKKILSFVKMKKTAAF</sequence>
<evidence type="ECO:0000259" key="1">
    <source>
        <dbReference type="Pfam" id="PF13529"/>
    </source>
</evidence>
<protein>
    <submittedName>
        <fullName evidence="2">C39 family peptidase</fullName>
    </submittedName>
</protein>
<gene>
    <name evidence="2" type="ORF">ACFQ38_08755</name>
</gene>
<name>A0ABW3TZ99_9BACL</name>
<accession>A0ABW3TZ99</accession>
<reference evidence="3" key="1">
    <citation type="journal article" date="2019" name="Int. J. Syst. Evol. Microbiol.">
        <title>The Global Catalogue of Microorganisms (GCM) 10K type strain sequencing project: providing services to taxonomists for standard genome sequencing and annotation.</title>
        <authorList>
            <consortium name="The Broad Institute Genomics Platform"/>
            <consortium name="The Broad Institute Genome Sequencing Center for Infectious Disease"/>
            <person name="Wu L."/>
            <person name="Ma J."/>
        </authorList>
    </citation>
    <scope>NUCLEOTIDE SEQUENCE [LARGE SCALE GENOMIC DNA]</scope>
    <source>
        <strain evidence="3">CCUG 53915</strain>
    </source>
</reference>
<dbReference type="EMBL" id="JBHTLT010000042">
    <property type="protein sequence ID" value="MFD1205193.1"/>
    <property type="molecule type" value="Genomic_DNA"/>
</dbReference>
<comment type="caution">
    <text evidence="2">The sequence shown here is derived from an EMBL/GenBank/DDBJ whole genome shotgun (WGS) entry which is preliminary data.</text>
</comment>
<organism evidence="2 3">
    <name type="scientific">Sporosarcina contaminans</name>
    <dbReference type="NCBI Taxonomy" id="633403"/>
    <lineage>
        <taxon>Bacteria</taxon>
        <taxon>Bacillati</taxon>
        <taxon>Bacillota</taxon>
        <taxon>Bacilli</taxon>
        <taxon>Bacillales</taxon>
        <taxon>Caryophanaceae</taxon>
        <taxon>Sporosarcina</taxon>
    </lineage>
</organism>
<dbReference type="Pfam" id="PF13529">
    <property type="entry name" value="Peptidase_C39_2"/>
    <property type="match status" value="1"/>
</dbReference>
<dbReference type="RefSeq" id="WP_336823698.1">
    <property type="nucleotide sequence ID" value="NZ_JBHTLT010000042.1"/>
</dbReference>